<dbReference type="Gene3D" id="1.10.10.10">
    <property type="entry name" value="Winged helix-like DNA-binding domain superfamily/Winged helix DNA-binding domain"/>
    <property type="match status" value="1"/>
</dbReference>
<dbReference type="SUPFAM" id="SSF46785">
    <property type="entry name" value="Winged helix' DNA-binding domain"/>
    <property type="match status" value="1"/>
</dbReference>
<dbReference type="InterPro" id="IPR002577">
    <property type="entry name" value="HTH_HxlR"/>
</dbReference>
<keyword evidence="2" id="KW-0238">DNA-binding</keyword>
<dbReference type="Proteomes" id="UP000334990">
    <property type="component" value="Unassembled WGS sequence"/>
</dbReference>
<comment type="caution">
    <text evidence="5">The sequence shown here is derived from an EMBL/GenBank/DDBJ whole genome shotgun (WGS) entry which is preliminary data.</text>
</comment>
<name>A0A5M3VTH3_9ACTN</name>
<dbReference type="Pfam" id="PF01638">
    <property type="entry name" value="HxlR"/>
    <property type="match status" value="1"/>
</dbReference>
<dbReference type="InterPro" id="IPR036390">
    <property type="entry name" value="WH_DNA-bd_sf"/>
</dbReference>
<evidence type="ECO:0000256" key="1">
    <source>
        <dbReference type="ARBA" id="ARBA00023015"/>
    </source>
</evidence>
<protein>
    <submittedName>
        <fullName evidence="5">Putative transcriptional regulator</fullName>
    </submittedName>
</protein>
<accession>A0A5M3VTH3</accession>
<evidence type="ECO:0000256" key="2">
    <source>
        <dbReference type="ARBA" id="ARBA00023125"/>
    </source>
</evidence>
<dbReference type="RefSeq" id="WP_155334500.1">
    <property type="nucleotide sequence ID" value="NZ_BAAABN010000006.1"/>
</dbReference>
<dbReference type="PROSITE" id="PS51118">
    <property type="entry name" value="HTH_HXLR"/>
    <property type="match status" value="1"/>
</dbReference>
<evidence type="ECO:0000313" key="6">
    <source>
        <dbReference type="Proteomes" id="UP000334990"/>
    </source>
</evidence>
<feature type="domain" description="HTH hxlR-type" evidence="4">
    <location>
        <begin position="14"/>
        <end position="112"/>
    </location>
</feature>
<gene>
    <name evidence="5" type="ORF">Acor_01020</name>
</gene>
<dbReference type="InterPro" id="IPR036388">
    <property type="entry name" value="WH-like_DNA-bd_sf"/>
</dbReference>
<keyword evidence="1" id="KW-0805">Transcription regulation</keyword>
<dbReference type="AlphaFoldDB" id="A0A5M3VTH3"/>
<evidence type="ECO:0000313" key="5">
    <source>
        <dbReference type="EMBL" id="GER98040.1"/>
    </source>
</evidence>
<dbReference type="PANTHER" id="PTHR33204:SF18">
    <property type="entry name" value="TRANSCRIPTIONAL REGULATORY PROTEIN"/>
    <property type="match status" value="1"/>
</dbReference>
<sequence>MTEPLDADMFDAMCPSGALPFQIGDKWTEMIVICLADGPRRFTELRVPLGAITPKVLSATLRAMRRDGLVTRTAYDENPPRVEYELTELGRSMLLLIDAVRAWSSQYLPAILAARQASERLDA</sequence>
<dbReference type="PANTHER" id="PTHR33204">
    <property type="entry name" value="TRANSCRIPTIONAL REGULATOR, MARR FAMILY"/>
    <property type="match status" value="1"/>
</dbReference>
<dbReference type="EMBL" id="BLAD01000035">
    <property type="protein sequence ID" value="GER98040.1"/>
    <property type="molecule type" value="Genomic_DNA"/>
</dbReference>
<dbReference type="OrthoDB" id="370168at2"/>
<keyword evidence="3" id="KW-0804">Transcription</keyword>
<evidence type="ECO:0000259" key="4">
    <source>
        <dbReference type="PROSITE" id="PS51118"/>
    </source>
</evidence>
<dbReference type="GO" id="GO:0003677">
    <property type="term" value="F:DNA binding"/>
    <property type="evidence" value="ECO:0007669"/>
    <property type="project" value="UniProtKB-KW"/>
</dbReference>
<organism evidence="5 6">
    <name type="scientific">Acrocarpospora corrugata</name>
    <dbReference type="NCBI Taxonomy" id="35763"/>
    <lineage>
        <taxon>Bacteria</taxon>
        <taxon>Bacillati</taxon>
        <taxon>Actinomycetota</taxon>
        <taxon>Actinomycetes</taxon>
        <taxon>Streptosporangiales</taxon>
        <taxon>Streptosporangiaceae</taxon>
        <taxon>Acrocarpospora</taxon>
    </lineage>
</organism>
<keyword evidence="6" id="KW-1185">Reference proteome</keyword>
<proteinExistence type="predicted"/>
<evidence type="ECO:0000256" key="3">
    <source>
        <dbReference type="ARBA" id="ARBA00023163"/>
    </source>
</evidence>
<reference evidence="5 6" key="1">
    <citation type="submission" date="2019-10" db="EMBL/GenBank/DDBJ databases">
        <title>Whole genome shotgun sequence of Acrocarpospora corrugata NBRC 13972.</title>
        <authorList>
            <person name="Ichikawa N."/>
            <person name="Kimura A."/>
            <person name="Kitahashi Y."/>
            <person name="Komaki H."/>
            <person name="Oguchi A."/>
        </authorList>
    </citation>
    <scope>NUCLEOTIDE SEQUENCE [LARGE SCALE GENOMIC DNA]</scope>
    <source>
        <strain evidence="5 6">NBRC 13972</strain>
    </source>
</reference>